<proteinExistence type="predicted"/>
<dbReference type="EMBL" id="BSXS01014429">
    <property type="protein sequence ID" value="GMF05465.1"/>
    <property type="molecule type" value="Genomic_DNA"/>
</dbReference>
<accession>A0ACB5UAG5</accession>
<reference evidence="1" key="1">
    <citation type="submission" date="2023-04" db="EMBL/GenBank/DDBJ databases">
        <title>Ambrosiozyma monospora NBRC 10751.</title>
        <authorList>
            <person name="Ichikawa N."/>
            <person name="Sato H."/>
            <person name="Tonouchi N."/>
        </authorList>
    </citation>
    <scope>NUCLEOTIDE SEQUENCE</scope>
    <source>
        <strain evidence="1">NBRC 10751</strain>
    </source>
</reference>
<gene>
    <name evidence="1" type="ORF">Amon02_001234200</name>
</gene>
<evidence type="ECO:0000313" key="2">
    <source>
        <dbReference type="Proteomes" id="UP001165064"/>
    </source>
</evidence>
<dbReference type="Proteomes" id="UP001165064">
    <property type="component" value="Unassembled WGS sequence"/>
</dbReference>
<organism evidence="1 2">
    <name type="scientific">Ambrosiozyma monospora</name>
    <name type="common">Yeast</name>
    <name type="synonym">Endomycopsis monosporus</name>
    <dbReference type="NCBI Taxonomy" id="43982"/>
    <lineage>
        <taxon>Eukaryota</taxon>
        <taxon>Fungi</taxon>
        <taxon>Dikarya</taxon>
        <taxon>Ascomycota</taxon>
        <taxon>Saccharomycotina</taxon>
        <taxon>Pichiomycetes</taxon>
        <taxon>Pichiales</taxon>
        <taxon>Pichiaceae</taxon>
        <taxon>Ambrosiozyma</taxon>
    </lineage>
</organism>
<comment type="caution">
    <text evidence="1">The sequence shown here is derived from an EMBL/GenBank/DDBJ whole genome shotgun (WGS) entry which is preliminary data.</text>
</comment>
<protein>
    <submittedName>
        <fullName evidence="1">Unnamed protein product</fullName>
    </submittedName>
</protein>
<evidence type="ECO:0000313" key="1">
    <source>
        <dbReference type="EMBL" id="GMF05465.1"/>
    </source>
</evidence>
<name>A0ACB5UAG5_AMBMO</name>
<sequence length="117" mass="13842">MDWVVMAWQVDLNLFTTFNRTTEWIESPTTSHQTKASNGSRTMSLKRDAMGFRIWLCDIEYGGDEYASGNQSGLLTEILKMFTLLWQFEIVKFTYFITYKKQSIQKYIQWGLERLIC</sequence>
<keyword evidence="2" id="KW-1185">Reference proteome</keyword>